<dbReference type="GO" id="GO:0005739">
    <property type="term" value="C:mitochondrion"/>
    <property type="evidence" value="ECO:0007669"/>
    <property type="project" value="UniProtKB-SubCell"/>
</dbReference>
<dbReference type="GO" id="GO:0030976">
    <property type="term" value="F:thiamine pyrophosphate binding"/>
    <property type="evidence" value="ECO:0007669"/>
    <property type="project" value="InterPro"/>
</dbReference>
<dbReference type="PIRSF" id="PIRSF000157">
    <property type="entry name" value="Oxoglu_dh_E1"/>
    <property type="match status" value="1"/>
</dbReference>
<evidence type="ECO:0000256" key="1">
    <source>
        <dbReference type="ARBA" id="ARBA00001946"/>
    </source>
</evidence>
<comment type="similarity">
    <text evidence="4">Belongs to the alpha-ketoglutarate dehydrogenase family.</text>
</comment>
<keyword evidence="10" id="KW-0786">Thiamine pyrophosphate</keyword>
<dbReference type="InterPro" id="IPR029061">
    <property type="entry name" value="THDP-binding"/>
</dbReference>
<keyword evidence="8" id="KW-0809">Transit peptide</keyword>
<keyword evidence="17" id="KW-1185">Reference proteome</keyword>
<keyword evidence="7" id="KW-0460">Magnesium</keyword>
<evidence type="ECO:0000256" key="12">
    <source>
        <dbReference type="ARBA" id="ARBA00023152"/>
    </source>
</evidence>
<dbReference type="FunFam" id="3.40.50.12470:FF:000007">
    <property type="entry name" value="2-oxoglutarate dehydrogenase e1 mitochondrial"/>
    <property type="match status" value="1"/>
</dbReference>
<dbReference type="Gene3D" id="3.40.50.11610">
    <property type="entry name" value="Multifunctional 2-oxoglutarate metabolism enzyme, C-terminal domain"/>
    <property type="match status" value="1"/>
</dbReference>
<dbReference type="OMA" id="WQKNPQS"/>
<evidence type="ECO:0000256" key="4">
    <source>
        <dbReference type="ARBA" id="ARBA00006936"/>
    </source>
</evidence>
<dbReference type="AlphaFoldDB" id="T1GDU5"/>
<dbReference type="NCBIfam" id="TIGR00239">
    <property type="entry name" value="2oxo_dh_E1"/>
    <property type="match status" value="1"/>
</dbReference>
<feature type="region of interest" description="Disordered" evidence="14">
    <location>
        <begin position="750"/>
        <end position="772"/>
    </location>
</feature>
<evidence type="ECO:0000259" key="15">
    <source>
        <dbReference type="SMART" id="SM00861"/>
    </source>
</evidence>
<evidence type="ECO:0000256" key="6">
    <source>
        <dbReference type="ARBA" id="ARBA00022723"/>
    </source>
</evidence>
<dbReference type="Gene3D" id="3.40.50.970">
    <property type="match status" value="1"/>
</dbReference>
<dbReference type="EMBL" id="CAQQ02114578">
    <property type="status" value="NOT_ANNOTATED_CDS"/>
    <property type="molecule type" value="Genomic_DNA"/>
</dbReference>
<organism evidence="16 17">
    <name type="scientific">Megaselia scalaris</name>
    <name type="common">Humpbacked fly</name>
    <name type="synonym">Phora scalaris</name>
    <dbReference type="NCBI Taxonomy" id="36166"/>
    <lineage>
        <taxon>Eukaryota</taxon>
        <taxon>Metazoa</taxon>
        <taxon>Ecdysozoa</taxon>
        <taxon>Arthropoda</taxon>
        <taxon>Hexapoda</taxon>
        <taxon>Insecta</taxon>
        <taxon>Pterygota</taxon>
        <taxon>Neoptera</taxon>
        <taxon>Endopterygota</taxon>
        <taxon>Diptera</taxon>
        <taxon>Brachycera</taxon>
        <taxon>Muscomorpha</taxon>
        <taxon>Platypezoidea</taxon>
        <taxon>Phoridae</taxon>
        <taxon>Megaseliini</taxon>
        <taxon>Megaselia</taxon>
    </lineage>
</organism>
<dbReference type="InterPro" id="IPR042179">
    <property type="entry name" value="KGD_C_sf"/>
</dbReference>
<dbReference type="GO" id="GO:0006096">
    <property type="term" value="P:glycolytic process"/>
    <property type="evidence" value="ECO:0007669"/>
    <property type="project" value="UniProtKB-KW"/>
</dbReference>
<sequence length="772" mass="87723">MFINSLEQCNWIRKRFETPGVMNMSSEEKRLILARLTRATGFEAFLAKKFSSEKRFGLEGCEMMIPALKQLIDVSTELGVESVIMGMPHRGRLNTLANVCRKPLHQIFTQFAGLEAADDGSGDVKYHLGTYIERLNRVTNKNIRLAVVANPSHLEAVDPIVQGKTRAEQFYRGDNEGKKVMSILIHGDAAFCGQGVVYETMHLSDLPDYTTHGTIHVVANNQIGFTTDPRFSRSSPYCTDVARVVNAPIFHVNADDPEAVMHVCKVASEWRATFHKDVVIDLVGYRRNGHNEIDEPMFTQPLMYQKIKKLKNTLDLYADRLIAEGTVTTEEVKSVAEKYEKICEEAFELAKKETHIKYKDWLDSPWSGFLKGKILAKLVLQGLLRVLAARADMVEKRIVDWAMAEAMAFGSLLKEGIHVRLSGQDVERGTFSHRHHVLHHQLVDKATYTSLCHLYPDQAPYSVSNSSLSEYAVLGFEHGYSMTNPNALVLWEAQFGDFANTAQCIIDQFISSGQAKWVRQSGLVMLLPHGMEGMGPEHSSCRIERFLQMSSDDPDYFPPESDEFAIRQLHDINWIVANCTTPANYFHILRRQIALPFRKPLIVATPKSLLRHPEARSSFDEMSENTEFQRIIPENGQAVSNAANVKKLVFCSGRVYYDLTKARAENKLESDIAIALWAQEEHKNQGSWSYVQPRFLTALNSERDITPREQYSNHLTNNNNESWLKRVLTQKETPINAEFSAKHFDVSHNRSDFNKPFEGTKTKSYKKGRQIR</sequence>
<dbReference type="CDD" id="cd02016">
    <property type="entry name" value="TPP_E1_OGDC_like"/>
    <property type="match status" value="1"/>
</dbReference>
<reference evidence="17" key="1">
    <citation type="submission" date="2013-02" db="EMBL/GenBank/DDBJ databases">
        <authorList>
            <person name="Hughes D."/>
        </authorList>
    </citation>
    <scope>NUCLEOTIDE SEQUENCE</scope>
    <source>
        <strain>Durham</strain>
        <strain evidence="17">NC isolate 2 -- Noor lab</strain>
    </source>
</reference>
<evidence type="ECO:0000256" key="13">
    <source>
        <dbReference type="ARBA" id="ARBA00030680"/>
    </source>
</evidence>
<dbReference type="STRING" id="36166.T1GDU5"/>
<dbReference type="HOGENOM" id="CLU_004709_1_0_1"/>
<keyword evidence="6" id="KW-0479">Metal-binding</keyword>
<keyword evidence="12" id="KW-0324">Glycolysis</keyword>
<reference evidence="16" key="2">
    <citation type="submission" date="2015-06" db="UniProtKB">
        <authorList>
            <consortium name="EnsemblMetazoa"/>
        </authorList>
    </citation>
    <scope>IDENTIFICATION</scope>
</reference>
<dbReference type="InterPro" id="IPR031717">
    <property type="entry name" value="ODO-1/KGD_C"/>
</dbReference>
<comment type="cofactor">
    <cofactor evidence="2">
        <name>thiamine diphosphate</name>
        <dbReference type="ChEBI" id="CHEBI:58937"/>
    </cofactor>
</comment>
<feature type="compositionally biased region" description="Basic and acidic residues" evidence="14">
    <location>
        <begin position="750"/>
        <end position="761"/>
    </location>
</feature>
<dbReference type="InterPro" id="IPR011603">
    <property type="entry name" value="2oxoglutarate_DH_E1"/>
</dbReference>
<dbReference type="EMBL" id="CAQQ02114577">
    <property type="status" value="NOT_ANNOTATED_CDS"/>
    <property type="molecule type" value="Genomic_DNA"/>
</dbReference>
<dbReference type="InterPro" id="IPR001017">
    <property type="entry name" value="DH_E1"/>
</dbReference>
<dbReference type="PANTHER" id="PTHR23152:SF4">
    <property type="entry name" value="2-OXOADIPATE DEHYDROGENASE COMPLEX COMPONENT E1"/>
    <property type="match status" value="1"/>
</dbReference>
<dbReference type="EnsemblMetazoa" id="MESCA001495-RA">
    <property type="protein sequence ID" value="MESCA001495-PA"/>
    <property type="gene ID" value="MESCA001495"/>
</dbReference>
<evidence type="ECO:0000256" key="10">
    <source>
        <dbReference type="ARBA" id="ARBA00023052"/>
    </source>
</evidence>
<dbReference type="Gene3D" id="3.40.50.12470">
    <property type="match status" value="1"/>
</dbReference>
<evidence type="ECO:0000256" key="3">
    <source>
        <dbReference type="ARBA" id="ARBA00004173"/>
    </source>
</evidence>
<name>T1GDU5_MEGSC</name>
<dbReference type="Pfam" id="PF16870">
    <property type="entry name" value="OxoGdeHyase_C"/>
    <property type="match status" value="2"/>
</dbReference>
<evidence type="ECO:0000256" key="8">
    <source>
        <dbReference type="ARBA" id="ARBA00022946"/>
    </source>
</evidence>
<dbReference type="EC" id="1.2.4.2" evidence="5"/>
<dbReference type="EMBL" id="CAQQ02114576">
    <property type="status" value="NOT_ANNOTATED_CDS"/>
    <property type="molecule type" value="Genomic_DNA"/>
</dbReference>
<feature type="domain" description="Transketolase-like pyrimidine-binding" evidence="15">
    <location>
        <begin position="399"/>
        <end position="612"/>
    </location>
</feature>
<dbReference type="PANTHER" id="PTHR23152">
    <property type="entry name" value="2-OXOGLUTARATE DEHYDROGENASE"/>
    <property type="match status" value="1"/>
</dbReference>
<dbReference type="Pfam" id="PF02779">
    <property type="entry name" value="Transket_pyr"/>
    <property type="match status" value="1"/>
</dbReference>
<evidence type="ECO:0000256" key="2">
    <source>
        <dbReference type="ARBA" id="ARBA00001964"/>
    </source>
</evidence>
<comment type="cofactor">
    <cofactor evidence="1">
        <name>Mg(2+)</name>
        <dbReference type="ChEBI" id="CHEBI:18420"/>
    </cofactor>
</comment>
<evidence type="ECO:0000313" key="17">
    <source>
        <dbReference type="Proteomes" id="UP000015102"/>
    </source>
</evidence>
<dbReference type="GO" id="GO:0046872">
    <property type="term" value="F:metal ion binding"/>
    <property type="evidence" value="ECO:0007669"/>
    <property type="project" value="UniProtKB-KW"/>
</dbReference>
<dbReference type="GO" id="GO:0006099">
    <property type="term" value="P:tricarboxylic acid cycle"/>
    <property type="evidence" value="ECO:0007669"/>
    <property type="project" value="TreeGrafter"/>
</dbReference>
<protein>
    <recommendedName>
        <fullName evidence="5">oxoglutarate dehydrogenase (succinyl-transferring)</fullName>
        <ecNumber evidence="5">1.2.4.2</ecNumber>
    </recommendedName>
    <alternativeName>
        <fullName evidence="13">Alpha-ketoglutarate dehydrogenase</fullName>
    </alternativeName>
</protein>
<evidence type="ECO:0000256" key="14">
    <source>
        <dbReference type="SAM" id="MobiDB-lite"/>
    </source>
</evidence>
<dbReference type="SUPFAM" id="SSF52518">
    <property type="entry name" value="Thiamin diphosphate-binding fold (THDP-binding)"/>
    <property type="match status" value="2"/>
</dbReference>
<evidence type="ECO:0000256" key="7">
    <source>
        <dbReference type="ARBA" id="ARBA00022842"/>
    </source>
</evidence>
<keyword evidence="9" id="KW-0560">Oxidoreductase</keyword>
<keyword evidence="11" id="KW-0496">Mitochondrion</keyword>
<evidence type="ECO:0000256" key="11">
    <source>
        <dbReference type="ARBA" id="ARBA00023128"/>
    </source>
</evidence>
<feature type="compositionally biased region" description="Basic residues" evidence="14">
    <location>
        <begin position="763"/>
        <end position="772"/>
    </location>
</feature>
<evidence type="ECO:0000256" key="5">
    <source>
        <dbReference type="ARBA" id="ARBA00012280"/>
    </source>
</evidence>
<evidence type="ECO:0000256" key="9">
    <source>
        <dbReference type="ARBA" id="ARBA00023002"/>
    </source>
</evidence>
<dbReference type="GO" id="GO:0004591">
    <property type="term" value="F:oxoglutarate dehydrogenase (succinyl-transferring) activity"/>
    <property type="evidence" value="ECO:0007669"/>
    <property type="project" value="UniProtKB-EC"/>
</dbReference>
<dbReference type="FunFam" id="3.40.50.970:FF:000002">
    <property type="entry name" value="2-oxoglutarate dehydrogenase, E1 component"/>
    <property type="match status" value="1"/>
</dbReference>
<accession>T1GDU5</accession>
<dbReference type="Pfam" id="PF00676">
    <property type="entry name" value="E1_dh"/>
    <property type="match status" value="1"/>
</dbReference>
<dbReference type="GO" id="GO:0045252">
    <property type="term" value="C:oxoglutarate dehydrogenase complex"/>
    <property type="evidence" value="ECO:0007669"/>
    <property type="project" value="TreeGrafter"/>
</dbReference>
<evidence type="ECO:0000313" key="16">
    <source>
        <dbReference type="EnsemblMetazoa" id="MESCA001495-PA"/>
    </source>
</evidence>
<dbReference type="SMART" id="SM00861">
    <property type="entry name" value="Transket_pyr"/>
    <property type="match status" value="1"/>
</dbReference>
<comment type="subcellular location">
    <subcellularLocation>
        <location evidence="3">Mitochondrion</location>
    </subcellularLocation>
</comment>
<proteinExistence type="inferred from homology"/>
<dbReference type="InterPro" id="IPR005475">
    <property type="entry name" value="Transketolase-like_Pyr-bd"/>
</dbReference>
<dbReference type="Proteomes" id="UP000015102">
    <property type="component" value="Unassembled WGS sequence"/>
</dbReference>